<gene>
    <name evidence="1" type="ORF">Goari_021134</name>
</gene>
<dbReference type="AlphaFoldDB" id="A0A7J8YF00"/>
<dbReference type="Proteomes" id="UP000593577">
    <property type="component" value="Unassembled WGS sequence"/>
</dbReference>
<reference evidence="1 2" key="1">
    <citation type="journal article" date="2019" name="Genome Biol. Evol.">
        <title>Insights into the evolution of the New World diploid cottons (Gossypium, subgenus Houzingenia) based on genome sequencing.</title>
        <authorList>
            <person name="Grover C.E."/>
            <person name="Arick M.A. 2nd"/>
            <person name="Thrash A."/>
            <person name="Conover J.L."/>
            <person name="Sanders W.S."/>
            <person name="Peterson D.G."/>
            <person name="Frelichowski J.E."/>
            <person name="Scheffler J.A."/>
            <person name="Scheffler B.E."/>
            <person name="Wendel J.F."/>
        </authorList>
    </citation>
    <scope>NUCLEOTIDE SEQUENCE [LARGE SCALE GENOMIC DNA]</scope>
    <source>
        <strain evidence="1">185</strain>
        <tissue evidence="1">Leaf</tissue>
    </source>
</reference>
<accession>A0A7J8YF00</accession>
<protein>
    <submittedName>
        <fullName evidence="1">Uncharacterized protein</fullName>
    </submittedName>
</protein>
<evidence type="ECO:0000313" key="1">
    <source>
        <dbReference type="EMBL" id="MBA0697599.1"/>
    </source>
</evidence>
<organism evidence="1 2">
    <name type="scientific">Gossypium aridum</name>
    <name type="common">American cotton</name>
    <name type="synonym">Erioxylum aridum</name>
    <dbReference type="NCBI Taxonomy" id="34290"/>
    <lineage>
        <taxon>Eukaryota</taxon>
        <taxon>Viridiplantae</taxon>
        <taxon>Streptophyta</taxon>
        <taxon>Embryophyta</taxon>
        <taxon>Tracheophyta</taxon>
        <taxon>Spermatophyta</taxon>
        <taxon>Magnoliopsida</taxon>
        <taxon>eudicotyledons</taxon>
        <taxon>Gunneridae</taxon>
        <taxon>Pentapetalae</taxon>
        <taxon>rosids</taxon>
        <taxon>malvids</taxon>
        <taxon>Malvales</taxon>
        <taxon>Malvaceae</taxon>
        <taxon>Malvoideae</taxon>
        <taxon>Gossypium</taxon>
    </lineage>
</organism>
<comment type="caution">
    <text evidence="1">The sequence shown here is derived from an EMBL/GenBank/DDBJ whole genome shotgun (WGS) entry which is preliminary data.</text>
</comment>
<name>A0A7J8YF00_GOSAI</name>
<sequence length="38" mass="4654">MMKFNDEKYDLKYLDDFFNKNLRLCKFAAPDQTTTKFL</sequence>
<evidence type="ECO:0000313" key="2">
    <source>
        <dbReference type="Proteomes" id="UP000593577"/>
    </source>
</evidence>
<proteinExistence type="predicted"/>
<dbReference type="EMBL" id="JABFAA010000012">
    <property type="protein sequence ID" value="MBA0697599.1"/>
    <property type="molecule type" value="Genomic_DNA"/>
</dbReference>
<keyword evidence="2" id="KW-1185">Reference proteome</keyword>